<evidence type="ECO:0000256" key="1">
    <source>
        <dbReference type="ARBA" id="ARBA00004496"/>
    </source>
</evidence>
<dbReference type="GO" id="GO:0005737">
    <property type="term" value="C:cytoplasm"/>
    <property type="evidence" value="ECO:0007669"/>
    <property type="project" value="UniProtKB-SubCell"/>
</dbReference>
<keyword evidence="7 12" id="KW-0489">Methyltransferase</keyword>
<comment type="caution">
    <text evidence="15">The sequence shown here is derived from an EMBL/GenBank/DDBJ whole genome shotgun (WGS) entry which is preliminary data.</text>
</comment>
<dbReference type="Pfam" id="PF04452">
    <property type="entry name" value="Methyltrans_RNA"/>
    <property type="match status" value="1"/>
</dbReference>
<evidence type="ECO:0000256" key="8">
    <source>
        <dbReference type="ARBA" id="ARBA00022679"/>
    </source>
</evidence>
<dbReference type="InterPro" id="IPR006700">
    <property type="entry name" value="RsmE"/>
</dbReference>
<keyword evidence="6 12" id="KW-0698">rRNA processing</keyword>
<feature type="domain" description="Ribosomal RNA small subunit methyltransferase E methyltransferase" evidence="13">
    <location>
        <begin position="85"/>
        <end position="245"/>
    </location>
</feature>
<keyword evidence="5 12" id="KW-0963">Cytoplasm</keyword>
<keyword evidence="8 12" id="KW-0808">Transferase</keyword>
<evidence type="ECO:0000313" key="16">
    <source>
        <dbReference type="Proteomes" id="UP000316688"/>
    </source>
</evidence>
<dbReference type="InterPro" id="IPR015947">
    <property type="entry name" value="PUA-like_sf"/>
</dbReference>
<evidence type="ECO:0000256" key="9">
    <source>
        <dbReference type="ARBA" id="ARBA00022691"/>
    </source>
</evidence>
<evidence type="ECO:0000256" key="6">
    <source>
        <dbReference type="ARBA" id="ARBA00022552"/>
    </source>
</evidence>
<dbReference type="PANTHER" id="PTHR30027:SF3">
    <property type="entry name" value="16S RRNA (URACIL(1498)-N(3))-METHYLTRANSFERASE"/>
    <property type="match status" value="1"/>
</dbReference>
<comment type="function">
    <text evidence="10 12">Specifically methylates the N3 position of the uracil ring of uridine 1498 (m3U1498) in 16S rRNA. Acts on the fully assembled 30S ribosomal subunit.</text>
</comment>
<organism evidence="15 16">
    <name type="scientific">Spiribacter aquaticus</name>
    <dbReference type="NCBI Taxonomy" id="1935996"/>
    <lineage>
        <taxon>Bacteria</taxon>
        <taxon>Pseudomonadati</taxon>
        <taxon>Pseudomonadota</taxon>
        <taxon>Gammaproteobacteria</taxon>
        <taxon>Chromatiales</taxon>
        <taxon>Ectothiorhodospiraceae</taxon>
        <taxon>Spiribacter</taxon>
    </lineage>
</organism>
<dbReference type="GO" id="GO:0070042">
    <property type="term" value="F:rRNA (uridine-N3-)-methyltransferase activity"/>
    <property type="evidence" value="ECO:0007669"/>
    <property type="project" value="TreeGrafter"/>
</dbReference>
<keyword evidence="9 12" id="KW-0949">S-adenosyl-L-methionine</keyword>
<dbReference type="SUPFAM" id="SSF88697">
    <property type="entry name" value="PUA domain-like"/>
    <property type="match status" value="1"/>
</dbReference>
<dbReference type="InterPro" id="IPR046886">
    <property type="entry name" value="RsmE_MTase_dom"/>
</dbReference>
<sequence>MGRSSPSTIATDPATRLHVTGIPPVGEVIDLPDTAVRHIQARRLRSGDGLVLFDGSGGEYTARIEVLEKRRAQARIEAFSAREAEAPVGVTLLQGISKGERMDYSMQKAAELGAARIIPVISARCVVRLDAERWAKKQRHWQAVVVAACEQCGRNRIPAVEKPCALDEALATVAGLPGVIFDTEGDRAAQDLEPTAELATLIGPEGGLAPDEIQRVADLGWHRIRLGPRILRSDTAPVAALAVIQTVIGDLG</sequence>
<evidence type="ECO:0000259" key="13">
    <source>
        <dbReference type="Pfam" id="PF04452"/>
    </source>
</evidence>
<dbReference type="Pfam" id="PF20260">
    <property type="entry name" value="PUA_4"/>
    <property type="match status" value="1"/>
</dbReference>
<evidence type="ECO:0000256" key="5">
    <source>
        <dbReference type="ARBA" id="ARBA00022490"/>
    </source>
</evidence>
<reference evidence="15 16" key="1">
    <citation type="submission" date="2019-07" db="EMBL/GenBank/DDBJ databases">
        <title>Reclasification of Spiribacter aquaticus.</title>
        <authorList>
            <person name="Leon M.J."/>
            <person name="Sanchez-Porro C."/>
            <person name="Ventosa A."/>
        </authorList>
    </citation>
    <scope>NUCLEOTIDE SEQUENCE [LARGE SCALE GENOMIC DNA]</scope>
    <source>
        <strain evidence="15 16">SP30</strain>
    </source>
</reference>
<proteinExistence type="inferred from homology"/>
<accession>A0A557RNG6</accession>
<evidence type="ECO:0000256" key="11">
    <source>
        <dbReference type="ARBA" id="ARBA00047944"/>
    </source>
</evidence>
<dbReference type="EC" id="2.1.1.193" evidence="3 12"/>
<feature type="domain" description="Ribosomal RNA small subunit methyltransferase E PUA-like" evidence="14">
    <location>
        <begin position="31"/>
        <end position="77"/>
    </location>
</feature>
<comment type="subcellular location">
    <subcellularLocation>
        <location evidence="1 12">Cytoplasm</location>
    </subcellularLocation>
</comment>
<protein>
    <recommendedName>
        <fullName evidence="4 12">Ribosomal RNA small subunit methyltransferase E</fullName>
        <ecNumber evidence="3 12">2.1.1.193</ecNumber>
    </recommendedName>
</protein>
<evidence type="ECO:0000256" key="4">
    <source>
        <dbReference type="ARBA" id="ARBA00013673"/>
    </source>
</evidence>
<evidence type="ECO:0000256" key="3">
    <source>
        <dbReference type="ARBA" id="ARBA00012328"/>
    </source>
</evidence>
<dbReference type="RefSeq" id="WP_144347124.1">
    <property type="nucleotide sequence ID" value="NZ_VMKP01000001.1"/>
</dbReference>
<dbReference type="InterPro" id="IPR046887">
    <property type="entry name" value="RsmE_PUA-like"/>
</dbReference>
<evidence type="ECO:0000256" key="12">
    <source>
        <dbReference type="PIRNR" id="PIRNR015601"/>
    </source>
</evidence>
<dbReference type="NCBIfam" id="TIGR00046">
    <property type="entry name" value="RsmE family RNA methyltransferase"/>
    <property type="match status" value="1"/>
</dbReference>
<dbReference type="PANTHER" id="PTHR30027">
    <property type="entry name" value="RIBOSOMAL RNA SMALL SUBUNIT METHYLTRANSFERASE E"/>
    <property type="match status" value="1"/>
</dbReference>
<dbReference type="PIRSF" id="PIRSF015601">
    <property type="entry name" value="MTase_slr0722"/>
    <property type="match status" value="1"/>
</dbReference>
<comment type="catalytic activity">
    <reaction evidence="11 12">
        <text>uridine(1498) in 16S rRNA + S-adenosyl-L-methionine = N(3)-methyluridine(1498) in 16S rRNA + S-adenosyl-L-homocysteine + H(+)</text>
        <dbReference type="Rhea" id="RHEA:42920"/>
        <dbReference type="Rhea" id="RHEA-COMP:10283"/>
        <dbReference type="Rhea" id="RHEA-COMP:10284"/>
        <dbReference type="ChEBI" id="CHEBI:15378"/>
        <dbReference type="ChEBI" id="CHEBI:57856"/>
        <dbReference type="ChEBI" id="CHEBI:59789"/>
        <dbReference type="ChEBI" id="CHEBI:65315"/>
        <dbReference type="ChEBI" id="CHEBI:74502"/>
        <dbReference type="EC" id="2.1.1.193"/>
    </reaction>
</comment>
<comment type="similarity">
    <text evidence="2 12">Belongs to the RNA methyltransferase RsmE family.</text>
</comment>
<dbReference type="SUPFAM" id="SSF75217">
    <property type="entry name" value="alpha/beta knot"/>
    <property type="match status" value="1"/>
</dbReference>
<gene>
    <name evidence="15" type="ORF">FPL11_02775</name>
</gene>
<dbReference type="Proteomes" id="UP000316688">
    <property type="component" value="Unassembled WGS sequence"/>
</dbReference>
<dbReference type="AlphaFoldDB" id="A0A557RNG6"/>
<evidence type="ECO:0000313" key="15">
    <source>
        <dbReference type="EMBL" id="TVO66625.1"/>
    </source>
</evidence>
<evidence type="ECO:0000259" key="14">
    <source>
        <dbReference type="Pfam" id="PF20260"/>
    </source>
</evidence>
<dbReference type="InterPro" id="IPR029026">
    <property type="entry name" value="tRNA_m1G_MTases_N"/>
</dbReference>
<evidence type="ECO:0000256" key="10">
    <source>
        <dbReference type="ARBA" id="ARBA00025699"/>
    </source>
</evidence>
<name>A0A557RNG6_9GAMM</name>
<dbReference type="CDD" id="cd18084">
    <property type="entry name" value="RsmE-like"/>
    <property type="match status" value="1"/>
</dbReference>
<dbReference type="GO" id="GO:0070475">
    <property type="term" value="P:rRNA base methylation"/>
    <property type="evidence" value="ECO:0007669"/>
    <property type="project" value="TreeGrafter"/>
</dbReference>
<evidence type="ECO:0000256" key="2">
    <source>
        <dbReference type="ARBA" id="ARBA00005528"/>
    </source>
</evidence>
<dbReference type="NCBIfam" id="NF008692">
    <property type="entry name" value="PRK11713.1-5"/>
    <property type="match status" value="1"/>
</dbReference>
<dbReference type="InterPro" id="IPR029028">
    <property type="entry name" value="Alpha/beta_knot_MTases"/>
</dbReference>
<dbReference type="Gene3D" id="3.40.1280.10">
    <property type="match status" value="1"/>
</dbReference>
<keyword evidence="16" id="KW-1185">Reference proteome</keyword>
<dbReference type="EMBL" id="VMKP01000001">
    <property type="protein sequence ID" value="TVO66625.1"/>
    <property type="molecule type" value="Genomic_DNA"/>
</dbReference>
<evidence type="ECO:0000256" key="7">
    <source>
        <dbReference type="ARBA" id="ARBA00022603"/>
    </source>
</evidence>